<dbReference type="InterPro" id="IPR036452">
    <property type="entry name" value="Ribo_hydro-like"/>
</dbReference>
<feature type="domain" description="Cellulose-binding Sde182 nucleoside hydrolase-like" evidence="1">
    <location>
        <begin position="2"/>
        <end position="49"/>
    </location>
</feature>
<dbReference type="Pfam" id="PF07632">
    <property type="entry name" value="Sde182_NH-like"/>
    <property type="match status" value="1"/>
</dbReference>
<dbReference type="OrthoDB" id="253051at2"/>
<dbReference type="EMBL" id="BAMD01000067">
    <property type="protein sequence ID" value="GAF05081.1"/>
    <property type="molecule type" value="Genomic_DNA"/>
</dbReference>
<dbReference type="AlphaFoldDB" id="W7YKP9"/>
<proteinExistence type="predicted"/>
<dbReference type="GO" id="GO:0016799">
    <property type="term" value="F:hydrolase activity, hydrolyzing N-glycosyl compounds"/>
    <property type="evidence" value="ECO:0007669"/>
    <property type="project" value="InterPro"/>
</dbReference>
<dbReference type="Gene3D" id="3.90.245.10">
    <property type="entry name" value="Ribonucleoside hydrolase-like"/>
    <property type="match status" value="1"/>
</dbReference>
<keyword evidence="3" id="KW-1185">Reference proteome</keyword>
<accession>W7YKP9</accession>
<dbReference type="Proteomes" id="UP000019402">
    <property type="component" value="Unassembled WGS sequence"/>
</dbReference>
<protein>
    <recommendedName>
        <fullName evidence="1">Cellulose-binding Sde182 nucleoside hydrolase-like domain-containing protein</fullName>
    </recommendedName>
</protein>
<comment type="caution">
    <text evidence="2">The sequence shown here is derived from an EMBL/GenBank/DDBJ whole genome shotgun (WGS) entry which is preliminary data.</text>
</comment>
<evidence type="ECO:0000259" key="1">
    <source>
        <dbReference type="Pfam" id="PF07632"/>
    </source>
</evidence>
<dbReference type="STRING" id="869213.GCA_000517085_01101"/>
<reference evidence="2 3" key="1">
    <citation type="journal article" date="2014" name="Genome Announc.">
        <title>Draft Genome Sequence of Cytophaga fermentans JCM 21142T, a Facultative Anaerobe Isolated from Marine Mud.</title>
        <authorList>
            <person name="Starns D."/>
            <person name="Oshima K."/>
            <person name="Suda W."/>
            <person name="Iino T."/>
            <person name="Yuki M."/>
            <person name="Inoue J."/>
            <person name="Kitamura K."/>
            <person name="Iida T."/>
            <person name="Darby A."/>
            <person name="Hattori M."/>
            <person name="Ohkuma M."/>
        </authorList>
    </citation>
    <scope>NUCLEOTIDE SEQUENCE [LARGE SCALE GENOMIC DNA]</scope>
    <source>
        <strain evidence="2 3">JCM 21142</strain>
    </source>
</reference>
<gene>
    <name evidence="2" type="ORF">JCM21142_93804</name>
</gene>
<sequence>MKSHGALGECYSSLAFQMEGDTSTSLGRINNGLGYWLESPDFDGWGGRYKYYQPYGETGPIWTSNKFNRNTYKYEPGKKHTSNGTAIWRWRDHFQYDFAARMDWCVANDI</sequence>
<organism evidence="2 3">
    <name type="scientific">Saccharicrinis fermentans DSM 9555 = JCM 21142</name>
    <dbReference type="NCBI Taxonomy" id="869213"/>
    <lineage>
        <taxon>Bacteria</taxon>
        <taxon>Pseudomonadati</taxon>
        <taxon>Bacteroidota</taxon>
        <taxon>Bacteroidia</taxon>
        <taxon>Marinilabiliales</taxon>
        <taxon>Marinilabiliaceae</taxon>
        <taxon>Saccharicrinis</taxon>
    </lineage>
</organism>
<evidence type="ECO:0000313" key="2">
    <source>
        <dbReference type="EMBL" id="GAF05081.1"/>
    </source>
</evidence>
<dbReference type="InterPro" id="IPR011483">
    <property type="entry name" value="Sde182_NH-like"/>
</dbReference>
<evidence type="ECO:0000313" key="3">
    <source>
        <dbReference type="Proteomes" id="UP000019402"/>
    </source>
</evidence>
<name>W7YKP9_9BACT</name>